<dbReference type="SUPFAM" id="SSF51735">
    <property type="entry name" value="NAD(P)-binding Rossmann-fold domains"/>
    <property type="match status" value="1"/>
</dbReference>
<dbReference type="Pfam" id="PF00106">
    <property type="entry name" value="adh_short"/>
    <property type="match status" value="1"/>
</dbReference>
<sequence length="244" mass="26330">MELNPLKDKVAVITGASSGIGMAAARQLAAEGVNVVLVARSADKLEALAAELGDRATVQAVDVGDRDAVVRLFETVRSRFGGLDLLFNNAGVGYSNAFENSTQEEWQKTIDANLYGVLNCTQLAIPLLRGREGAMISSVSSVGGRYGLAGWSVYNATKFAVVGFHDALRKELGPEGIRVSLIEPGAVYTHWGYNVPEDKMKERRDSLEALEAEDIGRALVYAFAQPRNVNVQEMLVMPTKQTTP</sequence>
<evidence type="ECO:0000256" key="1">
    <source>
        <dbReference type="ARBA" id="ARBA00006484"/>
    </source>
</evidence>
<dbReference type="Gene3D" id="3.40.50.720">
    <property type="entry name" value="NAD(P)-binding Rossmann-like Domain"/>
    <property type="match status" value="1"/>
</dbReference>
<dbReference type="PANTHER" id="PTHR44196">
    <property type="entry name" value="DEHYDROGENASE/REDUCTASE SDR FAMILY MEMBER 7B"/>
    <property type="match status" value="1"/>
</dbReference>
<comment type="caution">
    <text evidence="5">The sequence shown here is derived from an EMBL/GenBank/DDBJ whole genome shotgun (WGS) entry which is preliminary data.</text>
</comment>
<evidence type="ECO:0000313" key="5">
    <source>
        <dbReference type="EMBL" id="MFC5544723.1"/>
    </source>
</evidence>
<dbReference type="EMBL" id="JBHSNL010000001">
    <property type="protein sequence ID" value="MFC5544723.1"/>
    <property type="molecule type" value="Genomic_DNA"/>
</dbReference>
<dbReference type="PRINTS" id="PR00081">
    <property type="entry name" value="GDHRDH"/>
</dbReference>
<keyword evidence="6" id="KW-1185">Reference proteome</keyword>
<dbReference type="RefSeq" id="WP_248154072.1">
    <property type="nucleotide sequence ID" value="NZ_JAKZAJ010000001.1"/>
</dbReference>
<dbReference type="InterPro" id="IPR002347">
    <property type="entry name" value="SDR_fam"/>
</dbReference>
<dbReference type="PANTHER" id="PTHR44196:SF1">
    <property type="entry name" value="DEHYDROGENASE_REDUCTASE SDR FAMILY MEMBER 7B"/>
    <property type="match status" value="1"/>
</dbReference>
<gene>
    <name evidence="5" type="ORF">ACFPQA_06660</name>
</gene>
<dbReference type="EC" id="1.-.-.-" evidence="5"/>
<dbReference type="GO" id="GO:0016491">
    <property type="term" value="F:oxidoreductase activity"/>
    <property type="evidence" value="ECO:0007669"/>
    <property type="project" value="UniProtKB-KW"/>
</dbReference>
<proteinExistence type="inferred from homology"/>
<dbReference type="PROSITE" id="PS00061">
    <property type="entry name" value="ADH_SHORT"/>
    <property type="match status" value="1"/>
</dbReference>
<reference evidence="6" key="1">
    <citation type="journal article" date="2019" name="Int. J. Syst. Evol. Microbiol.">
        <title>The Global Catalogue of Microorganisms (GCM) 10K type strain sequencing project: providing services to taxonomists for standard genome sequencing and annotation.</title>
        <authorList>
            <consortium name="The Broad Institute Genomics Platform"/>
            <consortium name="The Broad Institute Genome Sequencing Center for Infectious Disease"/>
            <person name="Wu L."/>
            <person name="Ma J."/>
        </authorList>
    </citation>
    <scope>NUCLEOTIDE SEQUENCE [LARGE SCALE GENOMIC DNA]</scope>
    <source>
        <strain evidence="6">CGMCC 4.1799</strain>
    </source>
</reference>
<dbReference type="InterPro" id="IPR057326">
    <property type="entry name" value="KR_dom"/>
</dbReference>
<feature type="domain" description="Ketoreductase" evidence="4">
    <location>
        <begin position="9"/>
        <end position="185"/>
    </location>
</feature>
<dbReference type="InterPro" id="IPR036291">
    <property type="entry name" value="NAD(P)-bd_dom_sf"/>
</dbReference>
<evidence type="ECO:0000259" key="4">
    <source>
        <dbReference type="SMART" id="SM00822"/>
    </source>
</evidence>
<dbReference type="InterPro" id="IPR020904">
    <property type="entry name" value="Sc_DH/Rdtase_CS"/>
</dbReference>
<protein>
    <submittedName>
        <fullName evidence="5">SDR family oxidoreductase</fullName>
        <ecNumber evidence="5">1.-.-.-</ecNumber>
    </submittedName>
</protein>
<dbReference type="SMART" id="SM00822">
    <property type="entry name" value="PKS_KR"/>
    <property type="match status" value="1"/>
</dbReference>
<dbReference type="PRINTS" id="PR00080">
    <property type="entry name" value="SDRFAMILY"/>
</dbReference>
<keyword evidence="2 5" id="KW-0560">Oxidoreductase</keyword>
<organism evidence="5 6">
    <name type="scientific">Marinobacter koreensis</name>
    <dbReference type="NCBI Taxonomy" id="335974"/>
    <lineage>
        <taxon>Bacteria</taxon>
        <taxon>Pseudomonadati</taxon>
        <taxon>Pseudomonadota</taxon>
        <taxon>Gammaproteobacteria</taxon>
        <taxon>Pseudomonadales</taxon>
        <taxon>Marinobacteraceae</taxon>
        <taxon>Marinobacter</taxon>
    </lineage>
</organism>
<dbReference type="Proteomes" id="UP001596055">
    <property type="component" value="Unassembled WGS sequence"/>
</dbReference>
<name>A0ABW0RK01_9GAMM</name>
<evidence type="ECO:0000256" key="2">
    <source>
        <dbReference type="ARBA" id="ARBA00023002"/>
    </source>
</evidence>
<evidence type="ECO:0000256" key="3">
    <source>
        <dbReference type="RuleBase" id="RU000363"/>
    </source>
</evidence>
<comment type="similarity">
    <text evidence="1 3">Belongs to the short-chain dehydrogenases/reductases (SDR) family.</text>
</comment>
<accession>A0ABW0RK01</accession>
<evidence type="ECO:0000313" key="6">
    <source>
        <dbReference type="Proteomes" id="UP001596055"/>
    </source>
</evidence>